<sequence length="292" mass="30611">MKMAGVSLAVRSKKLTITMPMRASASHPSLTPPDSHACQQIAGPTLRYVSHQSPAGRHRHDQLDFKKEVAASLLGAHVSAEPQVENSALAPLEEPPERRVLELARAVVQEDPDLGALAMREATSAEESASWHRKPKTGAAAHTKGSSVKKGLSVLPAPTAAHRALYMALGGEAVGEAHVSLSTSGGVARCMRELAAAVAMVGCVPPPGPMPMPLLELVGCAQREEAEASAAQSEAARSEQLKPPATQPSKKAKRGARRAAERAAADAEDKLLEAAIDESARVWYANNCVGAD</sequence>
<gene>
    <name evidence="2" type="ORF">Ctob_015602</name>
</gene>
<dbReference type="EMBL" id="JWZX01001575">
    <property type="protein sequence ID" value="KOO33207.1"/>
    <property type="molecule type" value="Genomic_DNA"/>
</dbReference>
<proteinExistence type="predicted"/>
<feature type="region of interest" description="Disordered" evidence="1">
    <location>
        <begin position="226"/>
        <end position="264"/>
    </location>
</feature>
<name>A0A0M0K3L7_9EUKA</name>
<protein>
    <submittedName>
        <fullName evidence="2">Uncharacterized protein</fullName>
    </submittedName>
</protein>
<feature type="region of interest" description="Disordered" evidence="1">
    <location>
        <begin position="121"/>
        <end position="145"/>
    </location>
</feature>
<keyword evidence="3" id="KW-1185">Reference proteome</keyword>
<comment type="caution">
    <text evidence="2">The sequence shown here is derived from an EMBL/GenBank/DDBJ whole genome shotgun (WGS) entry which is preliminary data.</text>
</comment>
<accession>A0A0M0K3L7</accession>
<evidence type="ECO:0000313" key="2">
    <source>
        <dbReference type="EMBL" id="KOO33207.1"/>
    </source>
</evidence>
<evidence type="ECO:0000313" key="3">
    <source>
        <dbReference type="Proteomes" id="UP000037460"/>
    </source>
</evidence>
<organism evidence="2 3">
    <name type="scientific">Chrysochromulina tobinii</name>
    <dbReference type="NCBI Taxonomy" id="1460289"/>
    <lineage>
        <taxon>Eukaryota</taxon>
        <taxon>Haptista</taxon>
        <taxon>Haptophyta</taxon>
        <taxon>Prymnesiophyceae</taxon>
        <taxon>Prymnesiales</taxon>
        <taxon>Chrysochromulinaceae</taxon>
        <taxon>Chrysochromulina</taxon>
    </lineage>
</organism>
<reference evidence="3" key="1">
    <citation type="journal article" date="2015" name="PLoS Genet.">
        <title>Genome Sequence and Transcriptome Analyses of Chrysochromulina tobin: Metabolic Tools for Enhanced Algal Fitness in the Prominent Order Prymnesiales (Haptophyceae).</title>
        <authorList>
            <person name="Hovde B.T."/>
            <person name="Deodato C.R."/>
            <person name="Hunsperger H.M."/>
            <person name="Ryken S.A."/>
            <person name="Yost W."/>
            <person name="Jha R.K."/>
            <person name="Patterson J."/>
            <person name="Monnat R.J. Jr."/>
            <person name="Barlow S.B."/>
            <person name="Starkenburg S.R."/>
            <person name="Cattolico R.A."/>
        </authorList>
    </citation>
    <scope>NUCLEOTIDE SEQUENCE</scope>
    <source>
        <strain evidence="3">CCMP291</strain>
    </source>
</reference>
<dbReference type="AlphaFoldDB" id="A0A0M0K3L7"/>
<evidence type="ECO:0000256" key="1">
    <source>
        <dbReference type="SAM" id="MobiDB-lite"/>
    </source>
</evidence>
<dbReference type="Proteomes" id="UP000037460">
    <property type="component" value="Unassembled WGS sequence"/>
</dbReference>